<proteinExistence type="predicted"/>
<dbReference type="RefSeq" id="WP_306891395.1">
    <property type="nucleotide sequence ID" value="NZ_JAUSVR010000015.1"/>
</dbReference>
<organism evidence="1 2">
    <name type="scientific">Ancylobacter amanitiformis</name>
    <dbReference type="NCBI Taxonomy" id="217069"/>
    <lineage>
        <taxon>Bacteria</taxon>
        <taxon>Pseudomonadati</taxon>
        <taxon>Pseudomonadota</taxon>
        <taxon>Alphaproteobacteria</taxon>
        <taxon>Hyphomicrobiales</taxon>
        <taxon>Xanthobacteraceae</taxon>
        <taxon>Ancylobacter</taxon>
    </lineage>
</organism>
<comment type="caution">
    <text evidence="1">The sequence shown here is derived from an EMBL/GenBank/DDBJ whole genome shotgun (WGS) entry which is preliminary data.</text>
</comment>
<accession>A0ABU0LVG3</accession>
<evidence type="ECO:0000313" key="1">
    <source>
        <dbReference type="EMBL" id="MDQ0512726.1"/>
    </source>
</evidence>
<dbReference type="Proteomes" id="UP001235094">
    <property type="component" value="Unassembled WGS sequence"/>
</dbReference>
<sequence length="178" mass="20070">MPLQFDPHTGKITYRGKEVGEYTFKDGRSTVQLNLEYEGGEDWIVPLSWFAYGLSMLAENQPAQALLTIETGEHSIAEKFDVLRYLTEKQVKSGGYVWVFHKTDVDDWPSPLHGHDYDKGLKLDAITGNIYDVGTKELCKKLKAGDLKDVQDKLRESKDFKDAAVTLIDNIADTTDPV</sequence>
<keyword evidence="2" id="KW-1185">Reference proteome</keyword>
<gene>
    <name evidence="1" type="ORF">QOZ99_003638</name>
</gene>
<reference evidence="1 2" key="1">
    <citation type="submission" date="2023-07" db="EMBL/GenBank/DDBJ databases">
        <title>Genomic Encyclopedia of Type Strains, Phase IV (KMG-IV): sequencing the most valuable type-strain genomes for metagenomic binning, comparative biology and taxonomic classification.</title>
        <authorList>
            <person name="Goeker M."/>
        </authorList>
    </citation>
    <scope>NUCLEOTIDE SEQUENCE [LARGE SCALE GENOMIC DNA]</scope>
    <source>
        <strain evidence="1 2">DSM 15561</strain>
    </source>
</reference>
<protein>
    <submittedName>
        <fullName evidence="1">Uncharacterized protein</fullName>
    </submittedName>
</protein>
<dbReference type="EMBL" id="JAUSVR010000015">
    <property type="protein sequence ID" value="MDQ0512726.1"/>
    <property type="molecule type" value="Genomic_DNA"/>
</dbReference>
<name>A0ABU0LVG3_9HYPH</name>
<evidence type="ECO:0000313" key="2">
    <source>
        <dbReference type="Proteomes" id="UP001235094"/>
    </source>
</evidence>